<feature type="domain" description="Alpha-carbonic anhydrase" evidence="10">
    <location>
        <begin position="22"/>
        <end position="278"/>
    </location>
</feature>
<evidence type="ECO:0000256" key="4">
    <source>
        <dbReference type="ARBA" id="ARBA00022723"/>
    </source>
</evidence>
<dbReference type="Gene3D" id="3.10.200.10">
    <property type="entry name" value="Alpha carbonic anhydrase"/>
    <property type="match status" value="1"/>
</dbReference>
<keyword evidence="11" id="KW-1185">Reference proteome</keyword>
<organism evidence="11 12">
    <name type="scientific">Panagrellus redivivus</name>
    <name type="common">Microworm</name>
    <dbReference type="NCBI Taxonomy" id="6233"/>
    <lineage>
        <taxon>Eukaryota</taxon>
        <taxon>Metazoa</taxon>
        <taxon>Ecdysozoa</taxon>
        <taxon>Nematoda</taxon>
        <taxon>Chromadorea</taxon>
        <taxon>Rhabditida</taxon>
        <taxon>Tylenchina</taxon>
        <taxon>Panagrolaimomorpha</taxon>
        <taxon>Panagrolaimoidea</taxon>
        <taxon>Panagrolaimidae</taxon>
        <taxon>Panagrellus</taxon>
    </lineage>
</organism>
<protein>
    <recommendedName>
        <fullName evidence="3 8">Carbonic anhydrase</fullName>
        <ecNumber evidence="3 8">4.2.1.1</ecNumber>
    </recommendedName>
</protein>
<dbReference type="InterPro" id="IPR036398">
    <property type="entry name" value="CA_dom_sf"/>
</dbReference>
<sequence length="278" mass="32262">MKVVIALLVLETVNSLYLVHPRFWNYDKINWTNYTACVNGKAQSPINIVTTTTIPLPKKMHKPEFYNTKTKGPVTVWNSGRTVTINGFEQWPYLTKPYLMDETGKKFLLFRMHLHWLYSESIVGNGSEHSIDDVKHNGEIHLAFRYDDDEMDLGEALESGNVRMVSVFFDVKQRRDHQLFVMTDLDYALTLITKYDDMSEMVQFSVDPILKNVNGGMFIYNGSLTTPNCKEGIRWYVTKVPVAVAQYQMELLKHIKHVDNSRNSRPQQDVNDRIIYNV</sequence>
<dbReference type="InterPro" id="IPR001148">
    <property type="entry name" value="CA_dom"/>
</dbReference>
<keyword evidence="4 8" id="KW-0479">Metal-binding</keyword>
<dbReference type="GO" id="GO:0008270">
    <property type="term" value="F:zinc ion binding"/>
    <property type="evidence" value="ECO:0007669"/>
    <property type="project" value="UniProtKB-UniRule"/>
</dbReference>
<dbReference type="PROSITE" id="PS51144">
    <property type="entry name" value="ALPHA_CA_2"/>
    <property type="match status" value="1"/>
</dbReference>
<dbReference type="Pfam" id="PF00194">
    <property type="entry name" value="Carb_anhydrase"/>
    <property type="match status" value="1"/>
</dbReference>
<dbReference type="PANTHER" id="PTHR18952:SF265">
    <property type="entry name" value="CARBONIC ANHYDRASE"/>
    <property type="match status" value="1"/>
</dbReference>
<reference evidence="11" key="1">
    <citation type="journal article" date="2013" name="Genetics">
        <title>The draft genome and transcriptome of Panagrellus redivivus are shaped by the harsh demands of a free-living lifestyle.</title>
        <authorList>
            <person name="Srinivasan J."/>
            <person name="Dillman A.R."/>
            <person name="Macchietto M.G."/>
            <person name="Heikkinen L."/>
            <person name="Lakso M."/>
            <person name="Fracchia K.M."/>
            <person name="Antoshechkin I."/>
            <person name="Mortazavi A."/>
            <person name="Wong G."/>
            <person name="Sternberg P.W."/>
        </authorList>
    </citation>
    <scope>NUCLEOTIDE SEQUENCE [LARGE SCALE GENOMIC DNA]</scope>
    <source>
        <strain evidence="11">MT8872</strain>
    </source>
</reference>
<dbReference type="WBParaSite" id="Pan_g13047.t1">
    <property type="protein sequence ID" value="Pan_g13047.t1"/>
    <property type="gene ID" value="Pan_g13047"/>
</dbReference>
<feature type="signal peptide" evidence="9">
    <location>
        <begin position="1"/>
        <end position="15"/>
    </location>
</feature>
<dbReference type="EC" id="4.2.1.1" evidence="3 8"/>
<comment type="cofactor">
    <cofactor evidence="8">
        <name>Zn(2+)</name>
        <dbReference type="ChEBI" id="CHEBI:29105"/>
    </cofactor>
</comment>
<dbReference type="InterPro" id="IPR023561">
    <property type="entry name" value="Carbonic_anhydrase_a-class"/>
</dbReference>
<evidence type="ECO:0000256" key="3">
    <source>
        <dbReference type="ARBA" id="ARBA00012925"/>
    </source>
</evidence>
<comment type="similarity">
    <text evidence="2 8">Belongs to the alpha-carbonic anhydrase family.</text>
</comment>
<evidence type="ECO:0000313" key="12">
    <source>
        <dbReference type="WBParaSite" id="Pan_g13047.t1"/>
    </source>
</evidence>
<evidence type="ECO:0000259" key="10">
    <source>
        <dbReference type="PROSITE" id="PS51144"/>
    </source>
</evidence>
<evidence type="ECO:0000313" key="11">
    <source>
        <dbReference type="Proteomes" id="UP000492821"/>
    </source>
</evidence>
<dbReference type="PROSITE" id="PS00162">
    <property type="entry name" value="ALPHA_CA_1"/>
    <property type="match status" value="1"/>
</dbReference>
<keyword evidence="6 8" id="KW-0456">Lyase</keyword>
<dbReference type="Proteomes" id="UP000492821">
    <property type="component" value="Unassembled WGS sequence"/>
</dbReference>
<evidence type="ECO:0000256" key="2">
    <source>
        <dbReference type="ARBA" id="ARBA00010718"/>
    </source>
</evidence>
<accession>A0A7E4UUM7</accession>
<evidence type="ECO:0000256" key="5">
    <source>
        <dbReference type="ARBA" id="ARBA00022833"/>
    </source>
</evidence>
<evidence type="ECO:0000256" key="6">
    <source>
        <dbReference type="ARBA" id="ARBA00023239"/>
    </source>
</evidence>
<proteinExistence type="inferred from homology"/>
<dbReference type="GO" id="GO:0004089">
    <property type="term" value="F:carbonate dehydratase activity"/>
    <property type="evidence" value="ECO:0007669"/>
    <property type="project" value="UniProtKB-UniRule"/>
</dbReference>
<keyword evidence="5 8" id="KW-0862">Zinc</keyword>
<comment type="catalytic activity">
    <reaction evidence="7 8">
        <text>hydrogencarbonate + H(+) = CO2 + H2O</text>
        <dbReference type="Rhea" id="RHEA:10748"/>
        <dbReference type="ChEBI" id="CHEBI:15377"/>
        <dbReference type="ChEBI" id="CHEBI:15378"/>
        <dbReference type="ChEBI" id="CHEBI:16526"/>
        <dbReference type="ChEBI" id="CHEBI:17544"/>
        <dbReference type="EC" id="4.2.1.1"/>
    </reaction>
</comment>
<keyword evidence="9" id="KW-0732">Signal</keyword>
<dbReference type="PANTHER" id="PTHR18952">
    <property type="entry name" value="CARBONIC ANHYDRASE"/>
    <property type="match status" value="1"/>
</dbReference>
<dbReference type="InterPro" id="IPR018338">
    <property type="entry name" value="Carbonic_anhydrase_a-class_CS"/>
</dbReference>
<evidence type="ECO:0000256" key="9">
    <source>
        <dbReference type="SAM" id="SignalP"/>
    </source>
</evidence>
<dbReference type="SUPFAM" id="SSF51069">
    <property type="entry name" value="Carbonic anhydrase"/>
    <property type="match status" value="1"/>
</dbReference>
<reference evidence="12" key="2">
    <citation type="submission" date="2020-10" db="UniProtKB">
        <authorList>
            <consortium name="WormBaseParasite"/>
        </authorList>
    </citation>
    <scope>IDENTIFICATION</scope>
</reference>
<name>A0A7E4UUM7_PANRE</name>
<dbReference type="SMART" id="SM01057">
    <property type="entry name" value="Carb_anhydrase"/>
    <property type="match status" value="1"/>
</dbReference>
<comment type="function">
    <text evidence="1 8">Reversible hydration of carbon dioxide.</text>
</comment>
<evidence type="ECO:0000256" key="8">
    <source>
        <dbReference type="RuleBase" id="RU367011"/>
    </source>
</evidence>
<evidence type="ECO:0000256" key="7">
    <source>
        <dbReference type="ARBA" id="ARBA00048348"/>
    </source>
</evidence>
<dbReference type="AlphaFoldDB" id="A0A7E4UUM7"/>
<feature type="chain" id="PRO_5028995249" description="Carbonic anhydrase" evidence="9">
    <location>
        <begin position="16"/>
        <end position="278"/>
    </location>
</feature>
<dbReference type="CDD" id="cd00326">
    <property type="entry name" value="alpha_CA"/>
    <property type="match status" value="1"/>
</dbReference>
<evidence type="ECO:0000256" key="1">
    <source>
        <dbReference type="ARBA" id="ARBA00002904"/>
    </source>
</evidence>